<dbReference type="PROSITE" id="PS50043">
    <property type="entry name" value="HTH_LUXR_2"/>
    <property type="match status" value="1"/>
</dbReference>
<dbReference type="InterPro" id="IPR011990">
    <property type="entry name" value="TPR-like_helical_dom_sf"/>
</dbReference>
<protein>
    <recommendedName>
        <fullName evidence="4">HTH luxR-type domain-containing protein</fullName>
    </recommendedName>
</protein>
<dbReference type="Gene3D" id="1.10.10.10">
    <property type="entry name" value="Winged helix-like DNA-binding domain superfamily/Winged helix DNA-binding domain"/>
    <property type="match status" value="1"/>
</dbReference>
<organism evidence="5 6">
    <name type="scientific">Rubneribacter badeniensis</name>
    <dbReference type="NCBI Taxonomy" id="2070688"/>
    <lineage>
        <taxon>Bacteria</taxon>
        <taxon>Bacillati</taxon>
        <taxon>Actinomycetota</taxon>
        <taxon>Coriobacteriia</taxon>
        <taxon>Eggerthellales</taxon>
        <taxon>Eggerthellaceae</taxon>
        <taxon>Rubneribacter</taxon>
    </lineage>
</organism>
<dbReference type="Pfam" id="PF00196">
    <property type="entry name" value="GerE"/>
    <property type="match status" value="1"/>
</dbReference>
<evidence type="ECO:0000256" key="1">
    <source>
        <dbReference type="ARBA" id="ARBA00023015"/>
    </source>
</evidence>
<comment type="caution">
    <text evidence="5">The sequence shown here is derived from an EMBL/GenBank/DDBJ whole genome shotgun (WGS) entry which is preliminary data.</text>
</comment>
<dbReference type="Proteomes" id="UP000236488">
    <property type="component" value="Unassembled WGS sequence"/>
</dbReference>
<sequence length="867" mass="95633">MRMGVNGGAESGVALLPSKVTVPALPANAVDRPQVLAKLARALEVPLTSVVSSAGFGKTTSVLSWASALEGVPLAWYRVEAEDASPERFWLYLAAALRMADERICMGLDEVRIADGFENARPTLDALVLQMAEFGRDFVCVLEDFHEVQACGAVRQGMLYLVRHAPANAHFVITSRQALGFPTSKMKVAGELVEVTEADLRFSVEETEALFSGMGVRLAREEARAVHEGTRGWAAGGKLVALLCGDGSKVEVDRALCRARSSISDYLFEEVFSVLGEDRQRFLVATSVVGSFCLPLAERITGLSRAQTAEQIDFLVTNNLFIERFERKNGEDWYRYHPLLSDLLHQRLARLDGERADGLRSAARDWLEENGHFDEAVKASAELGDWEGVRRVIVRNWIQLYMSDNHYVLVRWAACLPRGELMRSPLVCAALSMPYALCGSFELGEACLKNAIDHLQDGREDFLFALCLAQKAFISSFRGLNDEMRSYAGKALAYLPEQERYLRGMMLQVMAGSRIDEPLEAKVLFERAVGEQRGYGNRNLFCSAYSNLALICANLGYVDEASFWAEQAMGLYDERERPFKPMLAFAFLALMICRYERGEFEQVVHLHGVLDSVSAEGVLPSCRAEAEALKAKALVRLGRDEGCQAFFRALDGSEDGALAAFPTLGMARAYCAAFRTRALERCENLEGRTQTVLFNSMVVCCLAPERFEEACARLESVDSEERAAHVRALVLAAVLHERSARHSRAANCLARAARLAREHGLAEALAENAVDLRPAVARLSSDEDPGLCAWLRGVLDADAKCSVDVRLTDRELDVMRCVSAGDTVAQTAQRLFVSRDTVKKHLANVYAKLGAHSKMQAVAILRDKGVL</sequence>
<dbReference type="InterPro" id="IPR059106">
    <property type="entry name" value="WHD_MalT"/>
</dbReference>
<dbReference type="PANTHER" id="PTHR44688">
    <property type="entry name" value="DNA-BINDING TRANSCRIPTIONAL ACTIVATOR DEVR_DOSR"/>
    <property type="match status" value="1"/>
</dbReference>
<name>A0A2K2U5W7_9ACTN</name>
<dbReference type="AlphaFoldDB" id="A0A2K2U5W7"/>
<dbReference type="SUPFAM" id="SSF48452">
    <property type="entry name" value="TPR-like"/>
    <property type="match status" value="1"/>
</dbReference>
<dbReference type="CDD" id="cd06170">
    <property type="entry name" value="LuxR_C_like"/>
    <property type="match status" value="1"/>
</dbReference>
<dbReference type="SMART" id="SM00421">
    <property type="entry name" value="HTH_LUXR"/>
    <property type="match status" value="1"/>
</dbReference>
<evidence type="ECO:0000256" key="3">
    <source>
        <dbReference type="ARBA" id="ARBA00023163"/>
    </source>
</evidence>
<feature type="domain" description="HTH luxR-type" evidence="4">
    <location>
        <begin position="800"/>
        <end position="865"/>
    </location>
</feature>
<dbReference type="EMBL" id="PPEL01000021">
    <property type="protein sequence ID" value="PNV65669.1"/>
    <property type="molecule type" value="Genomic_DNA"/>
</dbReference>
<evidence type="ECO:0000259" key="4">
    <source>
        <dbReference type="PROSITE" id="PS50043"/>
    </source>
</evidence>
<keyword evidence="6" id="KW-1185">Reference proteome</keyword>
<evidence type="ECO:0000313" key="6">
    <source>
        <dbReference type="Proteomes" id="UP000236488"/>
    </source>
</evidence>
<accession>A0A2K2U5W7</accession>
<dbReference type="SUPFAM" id="SSF46894">
    <property type="entry name" value="C-terminal effector domain of the bipartite response regulators"/>
    <property type="match status" value="1"/>
</dbReference>
<dbReference type="Gene3D" id="1.25.40.10">
    <property type="entry name" value="Tetratricopeptide repeat domain"/>
    <property type="match status" value="1"/>
</dbReference>
<evidence type="ECO:0000256" key="2">
    <source>
        <dbReference type="ARBA" id="ARBA00023125"/>
    </source>
</evidence>
<dbReference type="GO" id="GO:0006355">
    <property type="term" value="P:regulation of DNA-templated transcription"/>
    <property type="evidence" value="ECO:0007669"/>
    <property type="project" value="InterPro"/>
</dbReference>
<dbReference type="Pfam" id="PF25873">
    <property type="entry name" value="WHD_MalT"/>
    <property type="match status" value="1"/>
</dbReference>
<proteinExistence type="predicted"/>
<reference evidence="5 6" key="1">
    <citation type="journal article" date="2018" name="Int. J. Syst. Evol. Microbiol.">
        <title>Rubneribacter badeniensis gen. nov., sp. nov. and Enteroscipio rubneri gen. nov., sp. nov., new members of the Eggerthellaceae isolated from human faeces.</title>
        <authorList>
            <person name="Danylec N."/>
            <person name="Gobl A."/>
            <person name="Stoll D.A."/>
            <person name="Hetzer B."/>
            <person name="Kulling S.E."/>
            <person name="Huch M."/>
        </authorList>
    </citation>
    <scope>NUCLEOTIDE SEQUENCE [LARGE SCALE GENOMIC DNA]</scope>
    <source>
        <strain evidence="5 6">ResAG-85</strain>
    </source>
</reference>
<gene>
    <name evidence="5" type="ORF">C2L80_05410</name>
</gene>
<dbReference type="InterPro" id="IPR036388">
    <property type="entry name" value="WH-like_DNA-bd_sf"/>
</dbReference>
<dbReference type="GO" id="GO:0003677">
    <property type="term" value="F:DNA binding"/>
    <property type="evidence" value="ECO:0007669"/>
    <property type="project" value="UniProtKB-KW"/>
</dbReference>
<keyword evidence="2" id="KW-0238">DNA-binding</keyword>
<keyword evidence="1" id="KW-0805">Transcription regulation</keyword>
<dbReference type="InterPro" id="IPR027417">
    <property type="entry name" value="P-loop_NTPase"/>
</dbReference>
<dbReference type="PRINTS" id="PR00038">
    <property type="entry name" value="HTHLUXR"/>
</dbReference>
<dbReference type="InterPro" id="IPR000792">
    <property type="entry name" value="Tscrpt_reg_LuxR_C"/>
</dbReference>
<dbReference type="PANTHER" id="PTHR44688:SF16">
    <property type="entry name" value="DNA-BINDING TRANSCRIPTIONAL ACTIVATOR DEVR_DOSR"/>
    <property type="match status" value="1"/>
</dbReference>
<dbReference type="Gene3D" id="3.40.50.300">
    <property type="entry name" value="P-loop containing nucleotide triphosphate hydrolases"/>
    <property type="match status" value="1"/>
</dbReference>
<keyword evidence="3" id="KW-0804">Transcription</keyword>
<dbReference type="InterPro" id="IPR016032">
    <property type="entry name" value="Sig_transdc_resp-reg_C-effctor"/>
</dbReference>
<evidence type="ECO:0000313" key="5">
    <source>
        <dbReference type="EMBL" id="PNV65669.1"/>
    </source>
</evidence>